<evidence type="ECO:0000259" key="1">
    <source>
        <dbReference type="PROSITE" id="PS51192"/>
    </source>
</evidence>
<organism evidence="2 3">
    <name type="scientific">Sphingobacterium kitahiroshimense</name>
    <dbReference type="NCBI Taxonomy" id="470446"/>
    <lineage>
        <taxon>Bacteria</taxon>
        <taxon>Pseudomonadati</taxon>
        <taxon>Bacteroidota</taxon>
        <taxon>Sphingobacteriia</taxon>
        <taxon>Sphingobacteriales</taxon>
        <taxon>Sphingobacteriaceae</taxon>
        <taxon>Sphingobacterium</taxon>
    </lineage>
</organism>
<dbReference type="Pfam" id="PF18741">
    <property type="entry name" value="MTES_1575"/>
    <property type="match status" value="1"/>
</dbReference>
<dbReference type="InterPro" id="IPR014001">
    <property type="entry name" value="Helicase_ATP-bd"/>
</dbReference>
<comment type="caution">
    <text evidence="2">The sequence shown here is derived from an EMBL/GenBank/DDBJ whole genome shotgun (WGS) entry which is preliminary data.</text>
</comment>
<dbReference type="Pfam" id="PF13087">
    <property type="entry name" value="AAA_12"/>
    <property type="match status" value="1"/>
</dbReference>
<reference evidence="2 3" key="1">
    <citation type="submission" date="2024-04" db="EMBL/GenBank/DDBJ databases">
        <title>WGS of bacteria from Torrens River.</title>
        <authorList>
            <person name="Wyrsch E.R."/>
            <person name="Drigo B."/>
        </authorList>
    </citation>
    <scope>NUCLEOTIDE SEQUENCE [LARGE SCALE GENOMIC DNA]</scope>
    <source>
        <strain evidence="2 3">TWI391</strain>
    </source>
</reference>
<dbReference type="Pfam" id="PF13195">
    <property type="entry name" value="DUF4011"/>
    <property type="match status" value="1"/>
</dbReference>
<dbReference type="PROSITE" id="PS51192">
    <property type="entry name" value="HELICASE_ATP_BIND_1"/>
    <property type="match status" value="1"/>
</dbReference>
<dbReference type="InterPro" id="IPR041677">
    <property type="entry name" value="DNA2/NAM7_AAA_11"/>
</dbReference>
<dbReference type="InterPro" id="IPR049468">
    <property type="entry name" value="Restrct_endonuc-II-like_dom"/>
</dbReference>
<dbReference type="Gene3D" id="3.40.50.300">
    <property type="entry name" value="P-loop containing nucleotide triphosphate hydrolases"/>
    <property type="match status" value="3"/>
</dbReference>
<protein>
    <submittedName>
        <fullName evidence="2">DUF4011 domain-containing protein</fullName>
    </submittedName>
</protein>
<keyword evidence="3" id="KW-1185">Reference proteome</keyword>
<feature type="domain" description="Helicase ATP-binding" evidence="1">
    <location>
        <begin position="673"/>
        <end position="823"/>
    </location>
</feature>
<dbReference type="InterPro" id="IPR027417">
    <property type="entry name" value="P-loop_NTPase"/>
</dbReference>
<dbReference type="Pfam" id="PF13086">
    <property type="entry name" value="AAA_11"/>
    <property type="match status" value="2"/>
</dbReference>
<name>A0ABV0BNN2_9SPHI</name>
<dbReference type="Proteomes" id="UP001409291">
    <property type="component" value="Unassembled WGS sequence"/>
</dbReference>
<dbReference type="EMBL" id="JBDJNQ010000001">
    <property type="protein sequence ID" value="MEN5376030.1"/>
    <property type="molecule type" value="Genomic_DNA"/>
</dbReference>
<dbReference type="SUPFAM" id="SSF52540">
    <property type="entry name" value="P-loop containing nucleoside triphosphate hydrolases"/>
    <property type="match status" value="1"/>
</dbReference>
<dbReference type="InterPro" id="IPR047187">
    <property type="entry name" value="SF1_C_Upf1"/>
</dbReference>
<dbReference type="PANTHER" id="PTHR10887">
    <property type="entry name" value="DNA2/NAM7 HELICASE FAMILY"/>
    <property type="match status" value="1"/>
</dbReference>
<dbReference type="InterPro" id="IPR045055">
    <property type="entry name" value="DNA2/NAM7-like"/>
</dbReference>
<dbReference type="PANTHER" id="PTHR10887:SF530">
    <property type="entry name" value="SUPERFAMILY I DNA HELICASES"/>
    <property type="match status" value="1"/>
</dbReference>
<accession>A0ABV0BNN2</accession>
<dbReference type="InterPro" id="IPR011335">
    <property type="entry name" value="Restrct_endonuc-II-like"/>
</dbReference>
<evidence type="ECO:0000313" key="2">
    <source>
        <dbReference type="EMBL" id="MEN5376030.1"/>
    </source>
</evidence>
<sequence>MDNMKQVYIERDVAEFLNLSMYQNQITFLSNLMLSSKSDQILEKIRIEIDTEGAWMEPFSYELAYLPVGLSVKIPTDKIIVKPIYFLQLSEVERSTFQIRVYQDENLLIEEVVSIALHPLSFFGGFNTLPELLASYITPNHPYIYAVKSKAIAYLEQQNLPVKFEGYQATDPSRILEMMRAIYHALQAQEIVYSALPPSFEENGQRLRMVDVIAKKRFGNCIDISLLYAACLEAIDLNPIIIVTKGRAFVGCWLHQDRFAQIINEDKTAITKRFAKGISEIVVVESTSVCKGASINFNQAIDLAEASLIERNDFLLSIDIKRARVSGIKPLPLKIDDSFDLEHEFIRNQVDLKMQEETIVVGKIYKEFEGNDNKSISKQKVWERKLLDLSLRNNLLNLRMTKNMLQIMDVNIHDLEDLLVDGKSFSISASADAPILKQYNILNPSLHPSSPAYQLAKEELAHNRLLSYYHADDLDTILTHISRNAKLSIEENGSSTLFLAIGLLQWRDKKTLAQVRSAPIILIPVELTRRSINSKFVLRSREEEAMINITLLEFLRQEHGLDLRDLEELPKDGKGIDVAQLIAQMRRAIMGLKGWDIVDQVILGNFSFNKLILWNDIAHQSEEIAKSSIVRSLIDGQLRLDIGKEEVPLDFDNINPSALALPIATDVSQLEAIFTSNQNQSFVLHGPPGTGKSQTITNIIANALYQGKKVLFVAAKKAALDVVYKRLAAIGLSNFCLELHSNKAKKSDVLSQLAETLEQPQLKGNFNFQDEANHLINAKKELQIYISQLHKQQPIGWSLYDSITALTTLESYQFAKIDLPQTFFDSLTNEKWRTWKDLVIDLNSVSKIIANPSQNPFKGIALVQYSSAIQQEVVSSAVELNHTLLEYGQLLRQFISNFDMPIQNLSWSDLYLFDQLIKSLTELPETDLSLWKVLLSKSQEERLQKWISDFEIYQSRRLFLLNHAHKSVLDANLTALESLWNEAKQTWFLPKWFKKRKVKKGLSAFSTIPLHEDETFDQFFAYVNAFQQIRTVVESKEYEAIHQGLGSSYLQEDTNLKLVQEQIETLKIINGQLLALSNVTVTDIVQKWIEKSKTKTTQLIPNQEYTLQSLTKVWGKLLIKSSDFQTLTQLDIRSYPVQVDWLTEIEGKMSGIIDQIDYLKNWTNYSKTKEKAISLDLNWFIELYEKDDLKQEHLLEHFDYIIHYNLANKVIASHEALNMFNVRLFEDKIEKYKQIANSFTELTKKELLLRLNERLPNNTIEALQGSEIAILQRAIKNRGRGVSIRKLFDQIPALLPRLAPCMLMSPISVAQYFEVNPDQFDLLIFDEASQLPTCEAVSSLARSKHAVIVGDPKQMPPTSFFMTNKVDEENMEIEDLESILDDCLSLSFPSKYLLRHYRSKHESLIAFSNAHYYDNKLLTFPSADDLNSRVTYQHVSGHYDKGKTRQNKFEAQAIVEDVARRFQNAKTRKQSVGIVTFSQVQQNLIEDKLNELYRLDSELEAWATESDEPIFIKNLENVQGDERDVILFSIGYGPDENGQVSMNFGPLNREGGWRRLNVAVTRAREEMKVFAILRSDQINLNRTASEGVAGLKNFLNFAEKGHLVLDASQITTTDNHANLTQNIANRLRAEGLIVNVNIGTSDYRVDLGIVHPQHPKRYILSILLDGLNYFQAETTNDRELVLPKMLESLGWNIFRIWTLDWIENADLIVESILEKVNALLLKTEEHDHILANVTESIHQNGYHIEEIDYSPIISKQIPYESTHLPKAFAIGEEGLEDLGNRALIHRQMELLIHHESPISKSFLYKRIMEHWEAKPSVKIERILSEIIVDVPSHVTKHRQPFYWKEQSVVDINYYRSNAGIGRNSEDIAPEEIIVALQEAVEQNLSIVEDDLVRYLARQFDFQKMGKQIEFSMRYAIGIAVEKQLVTQEEGRIKMIDNK</sequence>
<dbReference type="CDD" id="cd18808">
    <property type="entry name" value="SF1_C_Upf1"/>
    <property type="match status" value="1"/>
</dbReference>
<dbReference type="InterPro" id="IPR041679">
    <property type="entry name" value="DNA2/NAM7-like_C"/>
</dbReference>
<dbReference type="SUPFAM" id="SSF52980">
    <property type="entry name" value="Restriction endonuclease-like"/>
    <property type="match status" value="1"/>
</dbReference>
<proteinExistence type="predicted"/>
<dbReference type="RefSeq" id="WP_346580490.1">
    <property type="nucleotide sequence ID" value="NZ_JBDJLH010000005.1"/>
</dbReference>
<evidence type="ECO:0000313" key="3">
    <source>
        <dbReference type="Proteomes" id="UP001409291"/>
    </source>
</evidence>
<dbReference type="InterPro" id="IPR025103">
    <property type="entry name" value="DUF4011"/>
</dbReference>
<gene>
    <name evidence="2" type="ORF">ABE541_02035</name>
</gene>